<evidence type="ECO:0000313" key="1">
    <source>
        <dbReference type="EMBL" id="HCY82796.1"/>
    </source>
</evidence>
<organism evidence="1 2">
    <name type="scientific">Xanthomarina gelatinilytica</name>
    <dbReference type="NCBI Taxonomy" id="1137281"/>
    <lineage>
        <taxon>Bacteria</taxon>
        <taxon>Pseudomonadati</taxon>
        <taxon>Bacteroidota</taxon>
        <taxon>Flavobacteriia</taxon>
        <taxon>Flavobacteriales</taxon>
        <taxon>Flavobacteriaceae</taxon>
        <taxon>Xanthomarina</taxon>
    </lineage>
</organism>
<name>A0A3D6BU55_9FLAO</name>
<dbReference type="Proteomes" id="UP000263268">
    <property type="component" value="Unassembled WGS sequence"/>
</dbReference>
<comment type="caution">
    <text evidence="1">The sequence shown here is derived from an EMBL/GenBank/DDBJ whole genome shotgun (WGS) entry which is preliminary data.</text>
</comment>
<sequence length="75" mass="8933">MFRSGDIVLVDTKFIKNFKPVHVKLIKKDYENVWVGKLIKKKEINFLKKRYCIPYKYPNNVDTSVNESDIIKKVN</sequence>
<proteinExistence type="predicted"/>
<protein>
    <submittedName>
        <fullName evidence="1">Uncharacterized protein</fullName>
    </submittedName>
</protein>
<accession>A0A3D6BU55</accession>
<reference evidence="1 2" key="1">
    <citation type="journal article" date="2018" name="Nat. Biotechnol.">
        <title>A standardized bacterial taxonomy based on genome phylogeny substantially revises the tree of life.</title>
        <authorList>
            <person name="Parks D.H."/>
            <person name="Chuvochina M."/>
            <person name="Waite D.W."/>
            <person name="Rinke C."/>
            <person name="Skarshewski A."/>
            <person name="Chaumeil P.A."/>
            <person name="Hugenholtz P."/>
        </authorList>
    </citation>
    <scope>NUCLEOTIDE SEQUENCE [LARGE SCALE GENOMIC DNA]</scope>
    <source>
        <strain evidence="1">UBA10227</strain>
    </source>
</reference>
<dbReference type="EMBL" id="DPRK01000238">
    <property type="protein sequence ID" value="HCY82796.1"/>
    <property type="molecule type" value="Genomic_DNA"/>
</dbReference>
<gene>
    <name evidence="1" type="ORF">DHV22_14975</name>
</gene>
<dbReference type="AlphaFoldDB" id="A0A3D6BU55"/>
<evidence type="ECO:0000313" key="2">
    <source>
        <dbReference type="Proteomes" id="UP000263268"/>
    </source>
</evidence>